<dbReference type="RefSeq" id="WP_064386482.1">
    <property type="nucleotide sequence ID" value="NZ_LVCM01000021.1"/>
</dbReference>
<dbReference type="Proteomes" id="UP000075621">
    <property type="component" value="Unassembled WGS sequence"/>
</dbReference>
<evidence type="ECO:0000313" key="3">
    <source>
        <dbReference type="Proteomes" id="UP000075621"/>
    </source>
</evidence>
<gene>
    <name evidence="2" type="ORF">A2I98_16230</name>
</gene>
<protein>
    <recommendedName>
        <fullName evidence="4">Lipoprotein</fullName>
    </recommendedName>
</protein>
<organism evidence="2 3">
    <name type="scientific">Pseudoalteromonas agarivorans</name>
    <dbReference type="NCBI Taxonomy" id="176102"/>
    <lineage>
        <taxon>Bacteria</taxon>
        <taxon>Pseudomonadati</taxon>
        <taxon>Pseudomonadota</taxon>
        <taxon>Gammaproteobacteria</taxon>
        <taxon>Alteromonadales</taxon>
        <taxon>Pseudoalteromonadaceae</taxon>
        <taxon>Pseudoalteromonas</taxon>
    </lineage>
</organism>
<keyword evidence="1" id="KW-0732">Signal</keyword>
<feature type="signal peptide" evidence="1">
    <location>
        <begin position="1"/>
        <end position="22"/>
    </location>
</feature>
<name>A0ABR5VUT2_9GAMM</name>
<dbReference type="PROSITE" id="PS51257">
    <property type="entry name" value="PROKAR_LIPOPROTEIN"/>
    <property type="match status" value="1"/>
</dbReference>
<evidence type="ECO:0000313" key="2">
    <source>
        <dbReference type="EMBL" id="KYL32865.1"/>
    </source>
</evidence>
<evidence type="ECO:0000256" key="1">
    <source>
        <dbReference type="SAM" id="SignalP"/>
    </source>
</evidence>
<evidence type="ECO:0008006" key="4">
    <source>
        <dbReference type="Google" id="ProtNLM"/>
    </source>
</evidence>
<dbReference type="EMBL" id="LVCM01000021">
    <property type="protein sequence ID" value="KYL32865.1"/>
    <property type="molecule type" value="Genomic_DNA"/>
</dbReference>
<feature type="chain" id="PRO_5045681041" description="Lipoprotein" evidence="1">
    <location>
        <begin position="23"/>
        <end position="141"/>
    </location>
</feature>
<accession>A0ABR5VUT2</accession>
<reference evidence="2 3" key="1">
    <citation type="submission" date="2016-03" db="EMBL/GenBank/DDBJ databases">
        <authorList>
            <person name="Zhang H."/>
            <person name="Liu R."/>
            <person name="Wang M."/>
            <person name="Wang H."/>
            <person name="Wang L."/>
            <person name="Song L."/>
        </authorList>
    </citation>
    <scope>NUCLEOTIDE SEQUENCE [LARGE SCALE GENOMIC DNA]</scope>
    <source>
        <strain evidence="2 3">DSM 16098</strain>
    </source>
</reference>
<proteinExistence type="predicted"/>
<sequence>MHIYRFTLFLMLIFVLTGCDNANQINQTALQKSKCDANQACIYSSGVKVWLSNETISPETPFSINLELPEHLKIQSAKLESITMYMGFIPQKFTKHESIYKSETMVGICSEKNMLWQLVLNLTNTQTGEPITHFYNFYVTY</sequence>
<comment type="caution">
    <text evidence="2">The sequence shown here is derived from an EMBL/GenBank/DDBJ whole genome shotgun (WGS) entry which is preliminary data.</text>
</comment>